<dbReference type="GO" id="GO:0003723">
    <property type="term" value="F:RNA binding"/>
    <property type="evidence" value="ECO:0007669"/>
    <property type="project" value="UniProtKB-KW"/>
</dbReference>
<dbReference type="Pfam" id="PF15985">
    <property type="entry name" value="KH_6"/>
    <property type="match status" value="1"/>
</dbReference>
<evidence type="ECO:0000256" key="1">
    <source>
        <dbReference type="ARBA" id="ARBA00004123"/>
    </source>
</evidence>
<dbReference type="Pfam" id="PF21262">
    <property type="entry name" value="RRP40_S1"/>
    <property type="match status" value="1"/>
</dbReference>
<dbReference type="PANTHER" id="PTHR21321:SF1">
    <property type="entry name" value="EXOSOME COMPLEX COMPONENT RRP40"/>
    <property type="match status" value="1"/>
</dbReference>
<dbReference type="GO" id="GO:0071035">
    <property type="term" value="P:nuclear polyadenylation-dependent rRNA catabolic process"/>
    <property type="evidence" value="ECO:0007669"/>
    <property type="project" value="TreeGrafter"/>
</dbReference>
<dbReference type="FunFam" id="3.30.1370.10:FF:000038">
    <property type="entry name" value="exosome complex component RRP40"/>
    <property type="match status" value="1"/>
</dbReference>
<gene>
    <name evidence="7" type="ORF">CTEN210_18216</name>
</gene>
<dbReference type="InterPro" id="IPR004088">
    <property type="entry name" value="KH_dom_type_1"/>
</dbReference>
<evidence type="ECO:0000259" key="6">
    <source>
        <dbReference type="Pfam" id="PF18311"/>
    </source>
</evidence>
<dbReference type="InterPro" id="IPR049469">
    <property type="entry name" value="RRP40_KH-I"/>
</dbReference>
<reference evidence="7 8" key="1">
    <citation type="journal article" date="2021" name="Sci. Rep.">
        <title>The genome of the diatom Chaetoceros tenuissimus carries an ancient integrated fragment of an extant virus.</title>
        <authorList>
            <person name="Hongo Y."/>
            <person name="Kimura K."/>
            <person name="Takaki Y."/>
            <person name="Yoshida Y."/>
            <person name="Baba S."/>
            <person name="Kobayashi G."/>
            <person name="Nagasaki K."/>
            <person name="Hano T."/>
            <person name="Tomaru Y."/>
        </authorList>
    </citation>
    <scope>NUCLEOTIDE SEQUENCE [LARGE SCALE GENOMIC DNA]</scope>
    <source>
        <strain evidence="7 8">NIES-3715</strain>
    </source>
</reference>
<evidence type="ECO:0000259" key="5">
    <source>
        <dbReference type="Pfam" id="PF15985"/>
    </source>
</evidence>
<name>A0AAD3DE60_9STRA</name>
<evidence type="ECO:0000313" key="7">
    <source>
        <dbReference type="EMBL" id="GFH61740.1"/>
    </source>
</evidence>
<accession>A0AAD3DE60</accession>
<keyword evidence="8" id="KW-1185">Reference proteome</keyword>
<dbReference type="GO" id="GO:0071051">
    <property type="term" value="P:poly(A)-dependent snoRNA 3'-end processing"/>
    <property type="evidence" value="ECO:0007669"/>
    <property type="project" value="TreeGrafter"/>
</dbReference>
<sequence>MVNQEQNRITTVLPGDDLTYINSKNSSKKAIKLGTGLLYDASSKKITATLAGRLHHRSSTNTYYILTNHKRYIPKVNDRIIAIVEERLGDYFRVSIPHSSTGSALLPTIAFEGATKRNRPNLQHGDVVYARVNVCHIKEMEPEISCVIMSSESDGGASKKDWMTDEGTYGQLKGGSLINISTGLAMELLHPSNVVLECLEKSQIPFEICIGVNGLVWVNAPRPEYTVLVLNAVQNSAVMTEEQVRGMVHSLVKTVADTLEDDDE</sequence>
<dbReference type="GO" id="GO:0071034">
    <property type="term" value="P:CUT catabolic process"/>
    <property type="evidence" value="ECO:0007669"/>
    <property type="project" value="TreeGrafter"/>
</dbReference>
<dbReference type="GO" id="GO:0000177">
    <property type="term" value="C:cytoplasmic exosome (RNase complex)"/>
    <property type="evidence" value="ECO:0007669"/>
    <property type="project" value="TreeGrafter"/>
</dbReference>
<dbReference type="InterPro" id="IPR041054">
    <property type="entry name" value="Rrp40_N_euk"/>
</dbReference>
<evidence type="ECO:0000256" key="4">
    <source>
        <dbReference type="ARBA" id="ARBA00022884"/>
    </source>
</evidence>
<protein>
    <submittedName>
        <fullName evidence="7">Exosome complex component RRP40</fullName>
    </submittedName>
</protein>
<keyword evidence="3" id="KW-0271">Exosome</keyword>
<comment type="caution">
    <text evidence="7">The sequence shown here is derived from an EMBL/GenBank/DDBJ whole genome shotgun (WGS) entry which is preliminary data.</text>
</comment>
<dbReference type="SUPFAM" id="SSF54791">
    <property type="entry name" value="Eukaryotic type KH-domain (KH-domain type I)"/>
    <property type="match status" value="1"/>
</dbReference>
<keyword evidence="4" id="KW-0694">RNA-binding</keyword>
<organism evidence="7 8">
    <name type="scientific">Chaetoceros tenuissimus</name>
    <dbReference type="NCBI Taxonomy" id="426638"/>
    <lineage>
        <taxon>Eukaryota</taxon>
        <taxon>Sar</taxon>
        <taxon>Stramenopiles</taxon>
        <taxon>Ochrophyta</taxon>
        <taxon>Bacillariophyta</taxon>
        <taxon>Coscinodiscophyceae</taxon>
        <taxon>Chaetocerotophycidae</taxon>
        <taxon>Chaetocerotales</taxon>
        <taxon>Chaetocerotaceae</taxon>
        <taxon>Chaetoceros</taxon>
    </lineage>
</organism>
<dbReference type="InterPro" id="IPR012340">
    <property type="entry name" value="NA-bd_OB-fold"/>
</dbReference>
<dbReference type="GO" id="GO:0034475">
    <property type="term" value="P:U4 snRNA 3'-end processing"/>
    <property type="evidence" value="ECO:0007669"/>
    <property type="project" value="TreeGrafter"/>
</dbReference>
<dbReference type="InterPro" id="IPR036612">
    <property type="entry name" value="KH_dom_type_1_sf"/>
</dbReference>
<dbReference type="SUPFAM" id="SSF50249">
    <property type="entry name" value="Nucleic acid-binding proteins"/>
    <property type="match status" value="1"/>
</dbReference>
<dbReference type="PANTHER" id="PTHR21321">
    <property type="entry name" value="PNAS-3 RELATED"/>
    <property type="match status" value="1"/>
</dbReference>
<dbReference type="Gene3D" id="2.40.50.100">
    <property type="match status" value="1"/>
</dbReference>
<dbReference type="EMBL" id="BLLK01000075">
    <property type="protein sequence ID" value="GFH61740.1"/>
    <property type="molecule type" value="Genomic_DNA"/>
</dbReference>
<feature type="domain" description="K Homology" evidence="5">
    <location>
        <begin position="175"/>
        <end position="223"/>
    </location>
</feature>
<evidence type="ECO:0000256" key="2">
    <source>
        <dbReference type="ARBA" id="ARBA00022490"/>
    </source>
</evidence>
<dbReference type="Gene3D" id="3.30.1370.10">
    <property type="entry name" value="K Homology domain, type 1"/>
    <property type="match status" value="1"/>
</dbReference>
<dbReference type="SUPFAM" id="SSF110324">
    <property type="entry name" value="Ribosomal L27 protein-like"/>
    <property type="match status" value="1"/>
</dbReference>
<dbReference type="Proteomes" id="UP001054902">
    <property type="component" value="Unassembled WGS sequence"/>
</dbReference>
<dbReference type="InterPro" id="IPR026699">
    <property type="entry name" value="Exosome_RNA_bind1/RRP40/RRP4"/>
</dbReference>
<feature type="domain" description="Exosome complex exonuclease Rrp40 N-terminal" evidence="6">
    <location>
        <begin position="31"/>
        <end position="71"/>
    </location>
</feature>
<evidence type="ECO:0000313" key="8">
    <source>
        <dbReference type="Proteomes" id="UP001054902"/>
    </source>
</evidence>
<comment type="subcellular location">
    <subcellularLocation>
        <location evidence="1">Nucleus</location>
    </subcellularLocation>
</comment>
<dbReference type="Pfam" id="PF18311">
    <property type="entry name" value="Rrp40_N"/>
    <property type="match status" value="1"/>
</dbReference>
<dbReference type="GO" id="GO:0071038">
    <property type="term" value="P:TRAMP-dependent tRNA surveillance pathway"/>
    <property type="evidence" value="ECO:0007669"/>
    <property type="project" value="TreeGrafter"/>
</dbReference>
<dbReference type="GO" id="GO:0000176">
    <property type="term" value="C:nuclear exosome (RNase complex)"/>
    <property type="evidence" value="ECO:0007669"/>
    <property type="project" value="TreeGrafter"/>
</dbReference>
<proteinExistence type="predicted"/>
<dbReference type="FunFam" id="2.40.50.140:FF:000127">
    <property type="entry name" value="Exosome complex component RRP40"/>
    <property type="match status" value="1"/>
</dbReference>
<evidence type="ECO:0000256" key="3">
    <source>
        <dbReference type="ARBA" id="ARBA00022835"/>
    </source>
</evidence>
<dbReference type="AlphaFoldDB" id="A0AAD3DE60"/>
<keyword evidence="2" id="KW-0963">Cytoplasm</keyword>
<dbReference type="CDD" id="cd22526">
    <property type="entry name" value="KH-I_Rrp40"/>
    <property type="match status" value="1"/>
</dbReference>
<dbReference type="GO" id="GO:0000467">
    <property type="term" value="P:exonucleolytic trimming to generate mature 3'-end of 5.8S rRNA from tricistronic rRNA transcript (SSU-rRNA, 5.8S rRNA, LSU-rRNA)"/>
    <property type="evidence" value="ECO:0007669"/>
    <property type="project" value="TreeGrafter"/>
</dbReference>
<dbReference type="Gene3D" id="2.40.50.140">
    <property type="entry name" value="Nucleic acid-binding proteins"/>
    <property type="match status" value="1"/>
</dbReference>